<evidence type="ECO:0000313" key="2">
    <source>
        <dbReference type="EMBL" id="ABI66608.1"/>
    </source>
</evidence>
<dbReference type="Proteomes" id="UP000001964">
    <property type="component" value="Chromosome"/>
</dbReference>
<sequence>MTNFAQPALRAFAVRDGDEATGRKSFWREIGAAWTTKGGHIRLKLDALPPDGVVMLLDDARSAKKPSRKSSKKAALSARPSHMRTSGPHSKSRPARFCAGSVTNSSMGQPMTNFMRFLKRFLASQAVPVDLVGYPYPIGGLACASGLVGTIQMKFEISPFSRALKPSRWREKCTESLTRALNSLL</sequence>
<feature type="compositionally biased region" description="Basic residues" evidence="1">
    <location>
        <begin position="63"/>
        <end position="72"/>
    </location>
</feature>
<evidence type="ECO:0000256" key="1">
    <source>
        <dbReference type="SAM" id="MobiDB-lite"/>
    </source>
</evidence>
<gene>
    <name evidence="2" type="ordered locus">Mmar10_2316</name>
</gene>
<accession>Q0AM85</accession>
<name>Q0AM85_MARMM</name>
<protein>
    <submittedName>
        <fullName evidence="2">Uncharacterized protein</fullName>
    </submittedName>
</protein>
<keyword evidence="3" id="KW-1185">Reference proteome</keyword>
<dbReference type="OrthoDB" id="7652274at2"/>
<dbReference type="KEGG" id="mmr:Mmar10_2316"/>
<feature type="region of interest" description="Disordered" evidence="1">
    <location>
        <begin position="59"/>
        <end position="95"/>
    </location>
</feature>
<reference evidence="2 3" key="1">
    <citation type="submission" date="2006-08" db="EMBL/GenBank/DDBJ databases">
        <title>Complete sequence of Maricaulis maris MCS10.</title>
        <authorList>
            <consortium name="US DOE Joint Genome Institute"/>
            <person name="Copeland A."/>
            <person name="Lucas S."/>
            <person name="Lapidus A."/>
            <person name="Barry K."/>
            <person name="Detter J.C."/>
            <person name="Glavina del Rio T."/>
            <person name="Hammon N."/>
            <person name="Israni S."/>
            <person name="Dalin E."/>
            <person name="Tice H."/>
            <person name="Pitluck S."/>
            <person name="Saunders E."/>
            <person name="Brettin T."/>
            <person name="Bruce D."/>
            <person name="Han C."/>
            <person name="Tapia R."/>
            <person name="Gilna P."/>
            <person name="Schmutz J."/>
            <person name="Larimer F."/>
            <person name="Land M."/>
            <person name="Hauser L."/>
            <person name="Kyrpides N."/>
            <person name="Mikhailova N."/>
            <person name="Viollier P."/>
            <person name="Stephens C."/>
            <person name="Richardson P."/>
        </authorList>
    </citation>
    <scope>NUCLEOTIDE SEQUENCE [LARGE SCALE GENOMIC DNA]</scope>
    <source>
        <strain evidence="2 3">MCS10</strain>
    </source>
</reference>
<dbReference type="HOGENOM" id="CLU_1459679_0_0_5"/>
<proteinExistence type="predicted"/>
<evidence type="ECO:0000313" key="3">
    <source>
        <dbReference type="Proteomes" id="UP000001964"/>
    </source>
</evidence>
<dbReference type="AlphaFoldDB" id="Q0AM85"/>
<organism evidence="2 3">
    <name type="scientific">Maricaulis maris (strain MCS10)</name>
    <name type="common">Caulobacter maris</name>
    <dbReference type="NCBI Taxonomy" id="394221"/>
    <lineage>
        <taxon>Bacteria</taxon>
        <taxon>Pseudomonadati</taxon>
        <taxon>Pseudomonadota</taxon>
        <taxon>Alphaproteobacteria</taxon>
        <taxon>Maricaulales</taxon>
        <taxon>Maricaulaceae</taxon>
        <taxon>Maricaulis</taxon>
    </lineage>
</organism>
<dbReference type="EMBL" id="CP000449">
    <property type="protein sequence ID" value="ABI66608.1"/>
    <property type="molecule type" value="Genomic_DNA"/>
</dbReference>